<dbReference type="PANTHER" id="PTHR10067">
    <property type="entry name" value="PHOSPHATIDYLSERINE DECARBOXYLASE"/>
    <property type="match status" value="1"/>
</dbReference>
<dbReference type="AlphaFoldDB" id="A0A2Z4LW99"/>
<protein>
    <submittedName>
        <fullName evidence="5">Phosphatidylserine decarboxylase</fullName>
        <ecNumber evidence="5">4.1.1.65</ecNumber>
    </submittedName>
</protein>
<gene>
    <name evidence="5" type="ORF">HME9304_03094</name>
</gene>
<keyword evidence="3 5" id="KW-0456">Lyase</keyword>
<dbReference type="RefSeq" id="WP_112379389.1">
    <property type="nucleotide sequence ID" value="NZ_CP030104.1"/>
</dbReference>
<accession>A0A2Z4LW99</accession>
<reference evidence="5 6" key="1">
    <citation type="submission" date="2018-06" db="EMBL/GenBank/DDBJ databases">
        <title>Spongiibacterium sp. HME9304 Genome sequencing and assembly.</title>
        <authorList>
            <person name="Kang H."/>
            <person name="Kim H."/>
            <person name="Joh K."/>
        </authorList>
    </citation>
    <scope>NUCLEOTIDE SEQUENCE [LARGE SCALE GENOMIC DNA]</scope>
    <source>
        <strain evidence="5 6">HME9304</strain>
    </source>
</reference>
<evidence type="ECO:0000313" key="5">
    <source>
        <dbReference type="EMBL" id="AWX46062.1"/>
    </source>
</evidence>
<dbReference type="GO" id="GO:0006646">
    <property type="term" value="P:phosphatidylethanolamine biosynthetic process"/>
    <property type="evidence" value="ECO:0007669"/>
    <property type="project" value="TreeGrafter"/>
</dbReference>
<sequence>MKAISDYYSDPSFTVFSVPTWRAKLYKFLSVNLWGNIPSNIQKRASAWYSSFYNKPVSKKIIKPYIRINYADKNYLDKFKPPNGKNSFDNFQDFFIREFRVLPESKSPYVWPCEGLLCDEGKVGNLGAVRVKTDVRSVSTIFGLVPDQVPKDYTFTNVFLHNKNYHRIHSPINGTIKRIQHIPGDLVVLRPWIYKQNPSLPAFRNERYNIDIVDNQGKVWYISIIGGPAVGTIHIPENIQIGYNVTKLQQLSLFYLGSTCCMAAPLSPRYHSKNTFVEVGVPY</sequence>
<keyword evidence="6" id="KW-1185">Reference proteome</keyword>
<evidence type="ECO:0000256" key="1">
    <source>
        <dbReference type="ARBA" id="ARBA00022793"/>
    </source>
</evidence>
<name>A0A2Z4LW99_9FLAO</name>
<dbReference type="EMBL" id="CP030104">
    <property type="protein sequence ID" value="AWX46062.1"/>
    <property type="molecule type" value="Genomic_DNA"/>
</dbReference>
<keyword evidence="1" id="KW-0210">Decarboxylase</keyword>
<dbReference type="Proteomes" id="UP000248536">
    <property type="component" value="Chromosome"/>
</dbReference>
<evidence type="ECO:0000256" key="2">
    <source>
        <dbReference type="ARBA" id="ARBA00023145"/>
    </source>
</evidence>
<keyword evidence="4" id="KW-0670">Pyruvate</keyword>
<evidence type="ECO:0000313" key="6">
    <source>
        <dbReference type="Proteomes" id="UP000248536"/>
    </source>
</evidence>
<dbReference type="GO" id="GO:0004609">
    <property type="term" value="F:phosphatidylserine decarboxylase activity"/>
    <property type="evidence" value="ECO:0007669"/>
    <property type="project" value="UniProtKB-EC"/>
</dbReference>
<dbReference type="OrthoDB" id="9802030at2"/>
<keyword evidence="2" id="KW-0865">Zymogen</keyword>
<proteinExistence type="predicted"/>
<dbReference type="InterPro" id="IPR003817">
    <property type="entry name" value="PS_Dcarbxylase"/>
</dbReference>
<evidence type="ECO:0000256" key="3">
    <source>
        <dbReference type="ARBA" id="ARBA00023239"/>
    </source>
</evidence>
<evidence type="ECO:0000256" key="4">
    <source>
        <dbReference type="ARBA" id="ARBA00023317"/>
    </source>
</evidence>
<dbReference type="KEGG" id="spon:HME9304_03094"/>
<dbReference type="Pfam" id="PF02666">
    <property type="entry name" value="PS_Dcarbxylase"/>
    <property type="match status" value="1"/>
</dbReference>
<dbReference type="PANTHER" id="PTHR10067:SF6">
    <property type="entry name" value="PHOSPHATIDYLSERINE DECARBOXYLASE PROENZYME, MITOCHONDRIAL"/>
    <property type="match status" value="1"/>
</dbReference>
<dbReference type="EC" id="4.1.1.65" evidence="5"/>
<organism evidence="5 6">
    <name type="scientific">Flagellimonas maritima</name>
    <dbReference type="NCBI Taxonomy" id="1383885"/>
    <lineage>
        <taxon>Bacteria</taxon>
        <taxon>Pseudomonadati</taxon>
        <taxon>Bacteroidota</taxon>
        <taxon>Flavobacteriia</taxon>
        <taxon>Flavobacteriales</taxon>
        <taxon>Flavobacteriaceae</taxon>
        <taxon>Flagellimonas</taxon>
    </lineage>
</organism>